<gene>
    <name evidence="1" type="ORF">C7C56_020170</name>
</gene>
<dbReference type="InterPro" id="IPR007391">
    <property type="entry name" value="Vancomycin_resist_VanW"/>
</dbReference>
<dbReference type="Pfam" id="PF04294">
    <property type="entry name" value="VanW"/>
    <property type="match status" value="1"/>
</dbReference>
<dbReference type="AlphaFoldDB" id="A0A2U2HG65"/>
<evidence type="ECO:0000313" key="1">
    <source>
        <dbReference type="EMBL" id="PWF43925.1"/>
    </source>
</evidence>
<protein>
    <submittedName>
        <fullName evidence="1">Vancomycin resistance protein</fullName>
    </submittedName>
</protein>
<sequence>MKLLRNLLRQAMPLATRQTLAHAMRHWRDRRRGVLLKRAHSGADLHGYTLQAEVVQPVRPGALFENKLRNLAKGANGIDLSTVAPGQVWSFWCYVGEPNERNGYVYGRNLVNGQLTRQLGGGLCQLSSMLYHLGLLAGMLVDERHPHSIDIYREHERFTPLGADATVVWGFKDLRLVNPHPVDIVFRCRLEGHFLKGYVYAKGKLPKIELSFAREQLQPDRVLVRTLVNKARHTETIYVQRHLDLVA</sequence>
<dbReference type="InterPro" id="IPR052913">
    <property type="entry name" value="Glycopeptide_resist_protein"/>
</dbReference>
<comment type="caution">
    <text evidence="1">The sequence shown here is derived from an EMBL/GenBank/DDBJ whole genome shotgun (WGS) entry which is preliminary data.</text>
</comment>
<accession>A0A2U2HG65</accession>
<evidence type="ECO:0000313" key="2">
    <source>
        <dbReference type="Proteomes" id="UP000241421"/>
    </source>
</evidence>
<dbReference type="OrthoDB" id="9797191at2"/>
<dbReference type="PANTHER" id="PTHR35788:SF1">
    <property type="entry name" value="EXPORTED PROTEIN"/>
    <property type="match status" value="1"/>
</dbReference>
<keyword evidence="2" id="KW-1185">Reference proteome</keyword>
<dbReference type="EMBL" id="PXWF02000274">
    <property type="protein sequence ID" value="PWF43925.1"/>
    <property type="molecule type" value="Genomic_DNA"/>
</dbReference>
<dbReference type="RefSeq" id="WP_106759161.1">
    <property type="nucleotide sequence ID" value="NZ_PXWF02000274.1"/>
</dbReference>
<name>A0A2U2HG65_9BURK</name>
<dbReference type="PANTHER" id="PTHR35788">
    <property type="entry name" value="EXPORTED PROTEIN-RELATED"/>
    <property type="match status" value="1"/>
</dbReference>
<proteinExistence type="predicted"/>
<dbReference type="Proteomes" id="UP000241421">
    <property type="component" value="Unassembled WGS sequence"/>
</dbReference>
<reference evidence="1 2" key="1">
    <citation type="submission" date="2018-04" db="EMBL/GenBank/DDBJ databases">
        <title>Massilia violaceinigra sp. nov., a novel purple-pigmented bacterium isolated from Tianshan glacier, Xinjiang, China.</title>
        <authorList>
            <person name="Wang H."/>
        </authorList>
    </citation>
    <scope>NUCLEOTIDE SEQUENCE [LARGE SCALE GENOMIC DNA]</scope>
    <source>
        <strain evidence="1 2">B448-2</strain>
    </source>
</reference>
<organism evidence="1 2">
    <name type="scientific">Massilia glaciei</name>
    <dbReference type="NCBI Taxonomy" id="1524097"/>
    <lineage>
        <taxon>Bacteria</taxon>
        <taxon>Pseudomonadati</taxon>
        <taxon>Pseudomonadota</taxon>
        <taxon>Betaproteobacteria</taxon>
        <taxon>Burkholderiales</taxon>
        <taxon>Oxalobacteraceae</taxon>
        <taxon>Telluria group</taxon>
        <taxon>Massilia</taxon>
    </lineage>
</organism>